<evidence type="ECO:0000313" key="5">
    <source>
        <dbReference type="Proteomes" id="UP000735302"/>
    </source>
</evidence>
<feature type="transmembrane region" description="Helical" evidence="3">
    <location>
        <begin position="368"/>
        <end position="386"/>
    </location>
</feature>
<dbReference type="PANTHER" id="PTHR31102">
    <property type="match status" value="1"/>
</dbReference>
<keyword evidence="3" id="KW-0812">Transmembrane</keyword>
<proteinExistence type="inferred from homology"/>
<evidence type="ECO:0000256" key="3">
    <source>
        <dbReference type="SAM" id="Phobius"/>
    </source>
</evidence>
<dbReference type="Proteomes" id="UP000735302">
    <property type="component" value="Unassembled WGS sequence"/>
</dbReference>
<sequence>MVLGEEVLQQAYLLGYRCEKREKYLEQEFERLAGIERQRTMAEHYTDHQAWRHLPNGTTEEAEVVKGRLEYKSDIMDRTDENKVLEFEMRRTLNSEPESACARRCSPLSDFLYKASEPFLASSHPLQEDASLLRKIGQWFLCPPSGKVAAVLVAVLIFVVWWASLIAITKDEALPGGSMYPMLILFIGAWCGGYIIKPTTLPPLLGMLIVGCMLANVPGIDVANDINPAWSSTARSIALTVILTRAGLGLDPVALKRLSLLVLRLAFLPSLAEVVVDGVAAKLILGFSWTWAFLLAFVLSVVSPAVVVPSMLGLSERGYGINKGIPTLVIAACSLDAVLAITGFGVMLGVCFSQGDLAWILCKGPLEALVGIAFGSVFGVILWYFPQKSSKNLALFRSVLLIGGGLLTIFGSKAINWSGSGPLGCLSLAFVAAYRWKDEYRGTGKKNPVEDVTGVLWMVFQPLLFGLIGSAVDISSLDADTVGLGIGVLFMGLAMRMCVAGLVALRSDLNMKERLFLPLAWFPKATVQAAIGAIAYDTAVDKGEEDLIPHGKKVLTIAFLAILITAPIGSAIIALVGPRLLHRTVESEPSNSKQGKDNPAFHVADEKGVRMGKDPTTK</sequence>
<feature type="transmembrane region" description="Helical" evidence="3">
    <location>
        <begin position="179"/>
        <end position="196"/>
    </location>
</feature>
<feature type="region of interest" description="Disordered" evidence="2">
    <location>
        <begin position="586"/>
        <end position="618"/>
    </location>
</feature>
<feature type="transmembrane region" description="Helical" evidence="3">
    <location>
        <begin position="393"/>
        <end position="411"/>
    </location>
</feature>
<keyword evidence="3" id="KW-0472">Membrane</keyword>
<comment type="caution">
    <text evidence="4">The sequence shown here is derived from an EMBL/GenBank/DDBJ whole genome shotgun (WGS) entry which is preliminary data.</text>
</comment>
<evidence type="ECO:0000313" key="4">
    <source>
        <dbReference type="EMBL" id="GFN81860.1"/>
    </source>
</evidence>
<dbReference type="GO" id="GO:0098662">
    <property type="term" value="P:inorganic cation transmembrane transport"/>
    <property type="evidence" value="ECO:0007669"/>
    <property type="project" value="TreeGrafter"/>
</dbReference>
<accession>A0AAV3Y3N3</accession>
<dbReference type="AlphaFoldDB" id="A0AAV3Y3N3"/>
<name>A0AAV3Y3N3_9GAST</name>
<reference evidence="4 5" key="1">
    <citation type="journal article" date="2021" name="Elife">
        <title>Chloroplast acquisition without the gene transfer in kleptoplastic sea slugs, Plakobranchus ocellatus.</title>
        <authorList>
            <person name="Maeda T."/>
            <person name="Takahashi S."/>
            <person name="Yoshida T."/>
            <person name="Shimamura S."/>
            <person name="Takaki Y."/>
            <person name="Nagai Y."/>
            <person name="Toyoda A."/>
            <person name="Suzuki Y."/>
            <person name="Arimoto A."/>
            <person name="Ishii H."/>
            <person name="Satoh N."/>
            <person name="Nishiyama T."/>
            <person name="Hasebe M."/>
            <person name="Maruyama T."/>
            <person name="Minagawa J."/>
            <person name="Obokata J."/>
            <person name="Shigenobu S."/>
        </authorList>
    </citation>
    <scope>NUCLEOTIDE SEQUENCE [LARGE SCALE GENOMIC DNA]</scope>
</reference>
<feature type="transmembrane region" description="Helical" evidence="3">
    <location>
        <begin position="484"/>
        <end position="503"/>
    </location>
</feature>
<feature type="non-terminal residue" evidence="4">
    <location>
        <position position="618"/>
    </location>
</feature>
<gene>
    <name evidence="4" type="ORF">PoB_000836600</name>
</gene>
<evidence type="ECO:0000256" key="2">
    <source>
        <dbReference type="SAM" id="MobiDB-lite"/>
    </source>
</evidence>
<feature type="transmembrane region" description="Helical" evidence="3">
    <location>
        <begin position="291"/>
        <end position="312"/>
    </location>
</feature>
<comment type="similarity">
    <text evidence="1">Belongs to the monovalent cation:proton antiporter 1 (CPA1) transporter (TC 2.A.36) family.</text>
</comment>
<organism evidence="4 5">
    <name type="scientific">Plakobranchus ocellatus</name>
    <dbReference type="NCBI Taxonomy" id="259542"/>
    <lineage>
        <taxon>Eukaryota</taxon>
        <taxon>Metazoa</taxon>
        <taxon>Spiralia</taxon>
        <taxon>Lophotrochozoa</taxon>
        <taxon>Mollusca</taxon>
        <taxon>Gastropoda</taxon>
        <taxon>Heterobranchia</taxon>
        <taxon>Euthyneura</taxon>
        <taxon>Panpulmonata</taxon>
        <taxon>Sacoglossa</taxon>
        <taxon>Placobranchoidea</taxon>
        <taxon>Plakobranchidae</taxon>
        <taxon>Plakobranchus</taxon>
    </lineage>
</organism>
<feature type="compositionally biased region" description="Basic and acidic residues" evidence="2">
    <location>
        <begin position="603"/>
        <end position="618"/>
    </location>
</feature>
<protein>
    <submittedName>
        <fullName evidence="4">Mitochondrial sodium/hydrogen exchanger 9b2-like</fullName>
    </submittedName>
</protein>
<feature type="transmembrane region" description="Helical" evidence="3">
    <location>
        <begin position="556"/>
        <end position="577"/>
    </location>
</feature>
<feature type="transmembrane region" description="Helical" evidence="3">
    <location>
        <begin position="515"/>
        <end position="536"/>
    </location>
</feature>
<feature type="transmembrane region" description="Helical" evidence="3">
    <location>
        <begin position="324"/>
        <end position="348"/>
    </location>
</feature>
<dbReference type="InterPro" id="IPR051843">
    <property type="entry name" value="CPA1_transporter"/>
</dbReference>
<dbReference type="PANTHER" id="PTHR31102:SF1">
    <property type="entry name" value="CATION_H+ EXCHANGER DOMAIN-CONTAINING PROTEIN"/>
    <property type="match status" value="1"/>
</dbReference>
<feature type="transmembrane region" description="Helical" evidence="3">
    <location>
        <begin position="455"/>
        <end position="472"/>
    </location>
</feature>
<evidence type="ECO:0000256" key="1">
    <source>
        <dbReference type="ARBA" id="ARBA00007367"/>
    </source>
</evidence>
<feature type="transmembrane region" description="Helical" evidence="3">
    <location>
        <begin position="417"/>
        <end position="434"/>
    </location>
</feature>
<dbReference type="EMBL" id="BLXT01000975">
    <property type="protein sequence ID" value="GFN81860.1"/>
    <property type="molecule type" value="Genomic_DNA"/>
</dbReference>
<keyword evidence="3" id="KW-1133">Transmembrane helix</keyword>
<keyword evidence="5" id="KW-1185">Reference proteome</keyword>
<feature type="transmembrane region" description="Helical" evidence="3">
    <location>
        <begin position="148"/>
        <end position="167"/>
    </location>
</feature>